<accession>A0ABD2ZD15</accession>
<name>A0ABD2ZD15_9GENT</name>
<evidence type="ECO:0000256" key="1">
    <source>
        <dbReference type="SAM" id="MobiDB-lite"/>
    </source>
</evidence>
<feature type="compositionally biased region" description="Gly residues" evidence="1">
    <location>
        <begin position="12"/>
        <end position="22"/>
    </location>
</feature>
<dbReference type="AlphaFoldDB" id="A0ABD2ZD15"/>
<dbReference type="EMBL" id="JBJUIK010000010">
    <property type="protein sequence ID" value="KAL3516262.1"/>
    <property type="molecule type" value="Genomic_DNA"/>
</dbReference>
<sequence>MVVVAAEREGGGEGNGGGGSSGRGRRGGEGEWNEYGLCHKKDLEKSNNETRRERKEEQRSDPDPLLIRLSIGIAKSNE</sequence>
<dbReference type="Proteomes" id="UP001630127">
    <property type="component" value="Unassembled WGS sequence"/>
</dbReference>
<protein>
    <submittedName>
        <fullName evidence="2">Uncharacterized protein</fullName>
    </submittedName>
</protein>
<organism evidence="2 3">
    <name type="scientific">Cinchona calisaya</name>
    <dbReference type="NCBI Taxonomy" id="153742"/>
    <lineage>
        <taxon>Eukaryota</taxon>
        <taxon>Viridiplantae</taxon>
        <taxon>Streptophyta</taxon>
        <taxon>Embryophyta</taxon>
        <taxon>Tracheophyta</taxon>
        <taxon>Spermatophyta</taxon>
        <taxon>Magnoliopsida</taxon>
        <taxon>eudicotyledons</taxon>
        <taxon>Gunneridae</taxon>
        <taxon>Pentapetalae</taxon>
        <taxon>asterids</taxon>
        <taxon>lamiids</taxon>
        <taxon>Gentianales</taxon>
        <taxon>Rubiaceae</taxon>
        <taxon>Cinchonoideae</taxon>
        <taxon>Cinchoneae</taxon>
        <taxon>Cinchona</taxon>
    </lineage>
</organism>
<comment type="caution">
    <text evidence="2">The sequence shown here is derived from an EMBL/GenBank/DDBJ whole genome shotgun (WGS) entry which is preliminary data.</text>
</comment>
<gene>
    <name evidence="2" type="ORF">ACH5RR_023164</name>
</gene>
<proteinExistence type="predicted"/>
<evidence type="ECO:0000313" key="2">
    <source>
        <dbReference type="EMBL" id="KAL3516262.1"/>
    </source>
</evidence>
<feature type="region of interest" description="Disordered" evidence="1">
    <location>
        <begin position="1"/>
        <end position="78"/>
    </location>
</feature>
<feature type="compositionally biased region" description="Basic and acidic residues" evidence="1">
    <location>
        <begin position="1"/>
        <end position="11"/>
    </location>
</feature>
<evidence type="ECO:0000313" key="3">
    <source>
        <dbReference type="Proteomes" id="UP001630127"/>
    </source>
</evidence>
<feature type="compositionally biased region" description="Basic and acidic residues" evidence="1">
    <location>
        <begin position="37"/>
        <end position="62"/>
    </location>
</feature>
<reference evidence="2 3" key="1">
    <citation type="submission" date="2024-11" db="EMBL/GenBank/DDBJ databases">
        <title>A near-complete genome assembly of Cinchona calisaya.</title>
        <authorList>
            <person name="Lian D.C."/>
            <person name="Zhao X.W."/>
            <person name="Wei L."/>
        </authorList>
    </citation>
    <scope>NUCLEOTIDE SEQUENCE [LARGE SCALE GENOMIC DNA]</scope>
    <source>
        <tissue evidence="2">Nenye</tissue>
    </source>
</reference>
<keyword evidence="3" id="KW-1185">Reference proteome</keyword>